<dbReference type="Proteomes" id="UP001285636">
    <property type="component" value="Unassembled WGS sequence"/>
</dbReference>
<evidence type="ECO:0000313" key="1">
    <source>
        <dbReference type="EMBL" id="MDV2888357.1"/>
    </source>
</evidence>
<dbReference type="AlphaFoldDB" id="A0AAJ2U666"/>
<name>A0AAJ2U666_ALKPS</name>
<proteinExistence type="predicted"/>
<feature type="non-terminal residue" evidence="1">
    <location>
        <position position="80"/>
    </location>
</feature>
<dbReference type="RefSeq" id="WP_323468293.1">
    <property type="nucleotide sequence ID" value="NZ_JAWJAY010001338.1"/>
</dbReference>
<feature type="non-terminal residue" evidence="1">
    <location>
        <position position="1"/>
    </location>
</feature>
<accession>A0AAJ2U666</accession>
<evidence type="ECO:0000313" key="2">
    <source>
        <dbReference type="Proteomes" id="UP001285636"/>
    </source>
</evidence>
<comment type="caution">
    <text evidence="1">The sequence shown here is derived from an EMBL/GenBank/DDBJ whole genome shotgun (WGS) entry which is preliminary data.</text>
</comment>
<reference evidence="1" key="1">
    <citation type="submission" date="2023-10" db="EMBL/GenBank/DDBJ databases">
        <title>Screening of Alkalihalophilus pseudofirmusBZ-TG-HK211 and Its Alleviation of Salt Stress on Rapeseed Growth.</title>
        <authorList>
            <person name="Zhao B."/>
            <person name="Guo T."/>
        </authorList>
    </citation>
    <scope>NUCLEOTIDE SEQUENCE</scope>
    <source>
        <strain evidence="1">BZ-TG-HK211</strain>
    </source>
</reference>
<dbReference type="Gene3D" id="3.30.360.10">
    <property type="entry name" value="Dihydrodipicolinate Reductase, domain 2"/>
    <property type="match status" value="1"/>
</dbReference>
<dbReference type="EMBL" id="JAWJAY010001338">
    <property type="protein sequence ID" value="MDV2888357.1"/>
    <property type="molecule type" value="Genomic_DNA"/>
</dbReference>
<organism evidence="1 2">
    <name type="scientific">Alkalihalophilus pseudofirmus</name>
    <name type="common">Bacillus pseudofirmus</name>
    <dbReference type="NCBI Taxonomy" id="79885"/>
    <lineage>
        <taxon>Bacteria</taxon>
        <taxon>Bacillati</taxon>
        <taxon>Bacillota</taxon>
        <taxon>Bacilli</taxon>
        <taxon>Bacillales</taxon>
        <taxon>Bacillaceae</taxon>
        <taxon>Alkalihalophilus</taxon>
    </lineage>
</organism>
<sequence length="80" mass="8993">FDEIHEVHVKDGGNLEIPTAGENDVVFGFNVWTVLDEVLNPNVEWDKEKGFLVEPPFAGREVFEMPDGVGTNTLIKVEHE</sequence>
<protein>
    <submittedName>
        <fullName evidence="1">Uncharacterized protein</fullName>
    </submittedName>
</protein>
<gene>
    <name evidence="1" type="ORF">RYX45_24665</name>
</gene>